<reference evidence="3 4" key="1">
    <citation type="submission" date="2019-05" db="EMBL/GenBank/DDBJ databases">
        <title>Thiomicrorhabdus sediminis sp. nov, a novel sulfur-oxidizing bacterium isolated from coastal sediment.</title>
        <authorList>
            <person name="Liu X."/>
        </authorList>
    </citation>
    <scope>NUCLEOTIDE SEQUENCE [LARGE SCALE GENOMIC DNA]</scope>
    <source>
        <strain evidence="3 4">G1</strain>
    </source>
</reference>
<accession>A0A4P9K718</accession>
<feature type="coiled-coil region" evidence="1">
    <location>
        <begin position="62"/>
        <end position="96"/>
    </location>
</feature>
<name>A0A4P9K718_9GAMM</name>
<keyword evidence="2" id="KW-1133">Transmembrane helix</keyword>
<dbReference type="OrthoDB" id="5612152at2"/>
<keyword evidence="1" id="KW-0175">Coiled coil</keyword>
<organism evidence="3 4">
    <name type="scientific">Thiomicrorhabdus sediminis</name>
    <dbReference type="NCBI Taxonomy" id="2580412"/>
    <lineage>
        <taxon>Bacteria</taxon>
        <taxon>Pseudomonadati</taxon>
        <taxon>Pseudomonadota</taxon>
        <taxon>Gammaproteobacteria</taxon>
        <taxon>Thiotrichales</taxon>
        <taxon>Piscirickettsiaceae</taxon>
        <taxon>Thiomicrorhabdus</taxon>
    </lineage>
</organism>
<evidence type="ECO:0000256" key="2">
    <source>
        <dbReference type="SAM" id="Phobius"/>
    </source>
</evidence>
<dbReference type="EMBL" id="CP040602">
    <property type="protein sequence ID" value="QCU90882.1"/>
    <property type="molecule type" value="Genomic_DNA"/>
</dbReference>
<proteinExistence type="predicted"/>
<feature type="transmembrane region" description="Helical" evidence="2">
    <location>
        <begin position="136"/>
        <end position="161"/>
    </location>
</feature>
<keyword evidence="4" id="KW-1185">Reference proteome</keyword>
<protein>
    <submittedName>
        <fullName evidence="3">Uncharacterized protein</fullName>
    </submittedName>
</protein>
<evidence type="ECO:0000313" key="3">
    <source>
        <dbReference type="EMBL" id="QCU90882.1"/>
    </source>
</evidence>
<gene>
    <name evidence="3" type="ORF">FE785_09700</name>
</gene>
<dbReference type="KEGG" id="thig:FE785_09700"/>
<keyword evidence="2" id="KW-0472">Membrane</keyword>
<dbReference type="AlphaFoldDB" id="A0A4P9K718"/>
<evidence type="ECO:0000256" key="1">
    <source>
        <dbReference type="SAM" id="Coils"/>
    </source>
</evidence>
<dbReference type="RefSeq" id="WP_138565556.1">
    <property type="nucleotide sequence ID" value="NZ_CP040602.1"/>
</dbReference>
<dbReference type="Proteomes" id="UP000304864">
    <property type="component" value="Chromosome"/>
</dbReference>
<sequence>MPIDLREVEPLGSKSVLLEQAMRRNRNNRQQNKYDDDDAMMDMITPDFEWLKEDKSAVQSLVQQMDASIGQLAKQMNELDEKNRKSRLAVEKEQQLLFKQIRTLNGLLKKQLDLFSSVERQVSNIEIQQNNLLPQVGIGLIAGLMSAVTILATAPWLTVFIETYIR</sequence>
<keyword evidence="2" id="KW-0812">Transmembrane</keyword>
<evidence type="ECO:0000313" key="4">
    <source>
        <dbReference type="Proteomes" id="UP000304864"/>
    </source>
</evidence>